<proteinExistence type="predicted"/>
<organism evidence="1 2">
    <name type="scientific">Cajanus cajan</name>
    <name type="common">Pigeon pea</name>
    <name type="synonym">Cajanus indicus</name>
    <dbReference type="NCBI Taxonomy" id="3821"/>
    <lineage>
        <taxon>Eukaryota</taxon>
        <taxon>Viridiplantae</taxon>
        <taxon>Streptophyta</taxon>
        <taxon>Embryophyta</taxon>
        <taxon>Tracheophyta</taxon>
        <taxon>Spermatophyta</taxon>
        <taxon>Magnoliopsida</taxon>
        <taxon>eudicotyledons</taxon>
        <taxon>Gunneridae</taxon>
        <taxon>Pentapetalae</taxon>
        <taxon>rosids</taxon>
        <taxon>fabids</taxon>
        <taxon>Fabales</taxon>
        <taxon>Fabaceae</taxon>
        <taxon>Papilionoideae</taxon>
        <taxon>50 kb inversion clade</taxon>
        <taxon>NPAAA clade</taxon>
        <taxon>indigoferoid/millettioid clade</taxon>
        <taxon>Phaseoleae</taxon>
        <taxon>Cajanus</taxon>
    </lineage>
</organism>
<dbReference type="EMBL" id="CM003603">
    <property type="protein sequence ID" value="KYP76117.1"/>
    <property type="molecule type" value="Genomic_DNA"/>
</dbReference>
<dbReference type="Gramene" id="C.cajan_19760.t">
    <property type="protein sequence ID" value="C.cajan_19760.t.cds1"/>
    <property type="gene ID" value="C.cajan_19760"/>
</dbReference>
<reference evidence="1 2" key="1">
    <citation type="journal article" date="2012" name="Nat. Biotechnol.">
        <title>Draft genome sequence of pigeonpea (Cajanus cajan), an orphan legume crop of resource-poor farmers.</title>
        <authorList>
            <person name="Varshney R.K."/>
            <person name="Chen W."/>
            <person name="Li Y."/>
            <person name="Bharti A.K."/>
            <person name="Saxena R.K."/>
            <person name="Schlueter J.A."/>
            <person name="Donoghue M.T."/>
            <person name="Azam S."/>
            <person name="Fan G."/>
            <person name="Whaley A.M."/>
            <person name="Farmer A.D."/>
            <person name="Sheridan J."/>
            <person name="Iwata A."/>
            <person name="Tuteja R."/>
            <person name="Penmetsa R.V."/>
            <person name="Wu W."/>
            <person name="Upadhyaya H.D."/>
            <person name="Yang S.P."/>
            <person name="Shah T."/>
            <person name="Saxena K.B."/>
            <person name="Michael T."/>
            <person name="McCombie W.R."/>
            <person name="Yang B."/>
            <person name="Zhang G."/>
            <person name="Yang H."/>
            <person name="Wang J."/>
            <person name="Spillane C."/>
            <person name="Cook D.R."/>
            <person name="May G.D."/>
            <person name="Xu X."/>
            <person name="Jackson S.A."/>
        </authorList>
    </citation>
    <scope>NUCLEOTIDE SEQUENCE [LARGE SCALE GENOMIC DNA]</scope>
    <source>
        <strain evidence="2">cv. Asha</strain>
    </source>
</reference>
<gene>
    <name evidence="1" type="ORF">KK1_020341</name>
</gene>
<evidence type="ECO:0000313" key="2">
    <source>
        <dbReference type="Proteomes" id="UP000075243"/>
    </source>
</evidence>
<sequence>ISANERVGIAVCKCKTKEVEGDATNNCINNVGEHYVHGIFGTYGACTYHGKPNLHYKNEVR</sequence>
<protein>
    <submittedName>
        <fullName evidence="1">Uncharacterized protein</fullName>
    </submittedName>
</protein>
<dbReference type="Proteomes" id="UP000075243">
    <property type="component" value="Chromosome 1"/>
</dbReference>
<feature type="non-terminal residue" evidence="1">
    <location>
        <position position="1"/>
    </location>
</feature>
<dbReference type="AlphaFoldDB" id="A0A151U9Y1"/>
<evidence type="ECO:0000313" key="1">
    <source>
        <dbReference type="EMBL" id="KYP76117.1"/>
    </source>
</evidence>
<accession>A0A151U9Y1</accession>
<name>A0A151U9Y1_CAJCA</name>
<keyword evidence="2" id="KW-1185">Reference proteome</keyword>